<keyword evidence="2" id="KW-1185">Reference proteome</keyword>
<sequence>MSTRTATGPDEVPARLVKCLRPQAREKLADQLSSILAGSEIPKDWRQGRITLILKQGGEADLLQSYRPITVTSVMYRLFAGILREWLSG</sequence>
<organism evidence="1 2">
    <name type="scientific">Hyalomma asiaticum</name>
    <name type="common">Tick</name>
    <dbReference type="NCBI Taxonomy" id="266040"/>
    <lineage>
        <taxon>Eukaryota</taxon>
        <taxon>Metazoa</taxon>
        <taxon>Ecdysozoa</taxon>
        <taxon>Arthropoda</taxon>
        <taxon>Chelicerata</taxon>
        <taxon>Arachnida</taxon>
        <taxon>Acari</taxon>
        <taxon>Parasitiformes</taxon>
        <taxon>Ixodida</taxon>
        <taxon>Ixodoidea</taxon>
        <taxon>Ixodidae</taxon>
        <taxon>Hyalomminae</taxon>
        <taxon>Hyalomma</taxon>
    </lineage>
</organism>
<evidence type="ECO:0000313" key="1">
    <source>
        <dbReference type="EMBL" id="KAH6921936.1"/>
    </source>
</evidence>
<reference evidence="1" key="1">
    <citation type="submission" date="2020-05" db="EMBL/GenBank/DDBJ databases">
        <title>Large-scale comparative analyses of tick genomes elucidate their genetic diversity and vector capacities.</title>
        <authorList>
            <person name="Jia N."/>
            <person name="Wang J."/>
            <person name="Shi W."/>
            <person name="Du L."/>
            <person name="Sun Y."/>
            <person name="Zhan W."/>
            <person name="Jiang J."/>
            <person name="Wang Q."/>
            <person name="Zhang B."/>
            <person name="Ji P."/>
            <person name="Sakyi L.B."/>
            <person name="Cui X."/>
            <person name="Yuan T."/>
            <person name="Jiang B."/>
            <person name="Yang W."/>
            <person name="Lam T.T.-Y."/>
            <person name="Chang Q."/>
            <person name="Ding S."/>
            <person name="Wang X."/>
            <person name="Zhu J."/>
            <person name="Ruan X."/>
            <person name="Zhao L."/>
            <person name="Wei J."/>
            <person name="Que T."/>
            <person name="Du C."/>
            <person name="Cheng J."/>
            <person name="Dai P."/>
            <person name="Han X."/>
            <person name="Huang E."/>
            <person name="Gao Y."/>
            <person name="Liu J."/>
            <person name="Shao H."/>
            <person name="Ye R."/>
            <person name="Li L."/>
            <person name="Wei W."/>
            <person name="Wang X."/>
            <person name="Wang C."/>
            <person name="Yang T."/>
            <person name="Huo Q."/>
            <person name="Li W."/>
            <person name="Guo W."/>
            <person name="Chen H."/>
            <person name="Zhou L."/>
            <person name="Ni X."/>
            <person name="Tian J."/>
            <person name="Zhou Y."/>
            <person name="Sheng Y."/>
            <person name="Liu T."/>
            <person name="Pan Y."/>
            <person name="Xia L."/>
            <person name="Li J."/>
            <person name="Zhao F."/>
            <person name="Cao W."/>
        </authorList>
    </citation>
    <scope>NUCLEOTIDE SEQUENCE</scope>
    <source>
        <strain evidence="1">Hyas-2018</strain>
    </source>
</reference>
<accession>A0ACB7RJX4</accession>
<gene>
    <name evidence="1" type="ORF">HPB50_006842</name>
</gene>
<name>A0ACB7RJX4_HYAAI</name>
<evidence type="ECO:0000313" key="2">
    <source>
        <dbReference type="Proteomes" id="UP000821845"/>
    </source>
</evidence>
<proteinExistence type="predicted"/>
<comment type="caution">
    <text evidence="1">The sequence shown here is derived from an EMBL/GenBank/DDBJ whole genome shotgun (WGS) entry which is preliminary data.</text>
</comment>
<protein>
    <submittedName>
        <fullName evidence="1">Uncharacterized protein</fullName>
    </submittedName>
</protein>
<dbReference type="EMBL" id="CM023489">
    <property type="protein sequence ID" value="KAH6921936.1"/>
    <property type="molecule type" value="Genomic_DNA"/>
</dbReference>
<dbReference type="Proteomes" id="UP000821845">
    <property type="component" value="Chromosome 9"/>
</dbReference>